<sequence length="250" mass="26989">MQWAGNTILVTGGGTGIGRGLAESLQRLGNHVVIAGRRREPLRAVADANPGMGYLTLDQGYPGDVRRFAGELIDRYPGLNVVINNAAIMRVEDVAAGDLDAAEEVVAINLLGPIRLTAALLPSLLAQPHAAIINVTSALAFVPKAITPTYSATKAAMHSFTESLRFQLRDTGVQVIEIIPPRVKTEIQEALEYDSNTMPLDAFVAETMAQLRTQQQASEIVIERAKPFWRATHDATYSELFHAVNHAPSA</sequence>
<dbReference type="OrthoDB" id="9810734at2"/>
<comment type="caution">
    <text evidence="5">The sequence shown here is derived from an EMBL/GenBank/DDBJ whole genome shotgun (WGS) entry which is preliminary data.</text>
</comment>
<dbReference type="InterPro" id="IPR057326">
    <property type="entry name" value="KR_dom"/>
</dbReference>
<dbReference type="PROSITE" id="PS00061">
    <property type="entry name" value="ADH_SHORT"/>
    <property type="match status" value="1"/>
</dbReference>
<comment type="similarity">
    <text evidence="1 3">Belongs to the short-chain dehydrogenases/reductases (SDR) family.</text>
</comment>
<dbReference type="RefSeq" id="WP_045375429.1">
    <property type="nucleotide sequence ID" value="NZ_BBKA01000025.1"/>
</dbReference>
<dbReference type="EMBL" id="LQPE01000019">
    <property type="protein sequence ID" value="ORW09974.1"/>
    <property type="molecule type" value="Genomic_DNA"/>
</dbReference>
<accession>A0A1X1YFZ4</accession>
<reference evidence="5 6" key="1">
    <citation type="submission" date="2016-01" db="EMBL/GenBank/DDBJ databases">
        <title>The new phylogeny of the genus Mycobacterium.</title>
        <authorList>
            <person name="Tarcisio F."/>
            <person name="Conor M."/>
            <person name="Antonella G."/>
            <person name="Elisabetta G."/>
            <person name="Giulia F.S."/>
            <person name="Sara T."/>
            <person name="Anna F."/>
            <person name="Clotilde B."/>
            <person name="Roberto B."/>
            <person name="Veronica D.S."/>
            <person name="Fabio R."/>
            <person name="Monica P."/>
            <person name="Olivier J."/>
            <person name="Enrico T."/>
            <person name="Nicola S."/>
        </authorList>
    </citation>
    <scope>NUCLEOTIDE SEQUENCE [LARGE SCALE GENOMIC DNA]</scope>
    <source>
        <strain evidence="5 6">DSM 45166</strain>
    </source>
</reference>
<keyword evidence="2" id="KW-0560">Oxidoreductase</keyword>
<dbReference type="Gene3D" id="3.40.50.720">
    <property type="entry name" value="NAD(P)-binding Rossmann-like Domain"/>
    <property type="match status" value="1"/>
</dbReference>
<dbReference type="InterPro" id="IPR036291">
    <property type="entry name" value="NAD(P)-bd_dom_sf"/>
</dbReference>
<name>A0A1X1YFZ4_9MYCO</name>
<evidence type="ECO:0000256" key="2">
    <source>
        <dbReference type="ARBA" id="ARBA00023002"/>
    </source>
</evidence>
<dbReference type="PANTHER" id="PTHR44169:SF6">
    <property type="entry name" value="NADPH-DEPENDENT 1-ACYLDIHYDROXYACETONE PHOSPHATE REDUCTASE"/>
    <property type="match status" value="1"/>
</dbReference>
<evidence type="ECO:0000256" key="1">
    <source>
        <dbReference type="ARBA" id="ARBA00006484"/>
    </source>
</evidence>
<protein>
    <submittedName>
        <fullName evidence="5">Oxidoreductase</fullName>
    </submittedName>
</protein>
<gene>
    <name evidence="5" type="ORF">AWC14_21000</name>
</gene>
<dbReference type="Proteomes" id="UP000193487">
    <property type="component" value="Unassembled WGS sequence"/>
</dbReference>
<dbReference type="InterPro" id="IPR020904">
    <property type="entry name" value="Sc_DH/Rdtase_CS"/>
</dbReference>
<dbReference type="AlphaFoldDB" id="A0A1X1YFZ4"/>
<dbReference type="PRINTS" id="PR00081">
    <property type="entry name" value="GDHRDH"/>
</dbReference>
<evidence type="ECO:0000256" key="3">
    <source>
        <dbReference type="RuleBase" id="RU000363"/>
    </source>
</evidence>
<organism evidence="5 6">
    <name type="scientific">Mycobacterium kyorinense</name>
    <dbReference type="NCBI Taxonomy" id="487514"/>
    <lineage>
        <taxon>Bacteria</taxon>
        <taxon>Bacillati</taxon>
        <taxon>Actinomycetota</taxon>
        <taxon>Actinomycetes</taxon>
        <taxon>Mycobacteriales</taxon>
        <taxon>Mycobacteriaceae</taxon>
        <taxon>Mycobacterium</taxon>
    </lineage>
</organism>
<dbReference type="GO" id="GO:0016491">
    <property type="term" value="F:oxidoreductase activity"/>
    <property type="evidence" value="ECO:0007669"/>
    <property type="project" value="UniProtKB-KW"/>
</dbReference>
<dbReference type="PRINTS" id="PR00080">
    <property type="entry name" value="SDRFAMILY"/>
</dbReference>
<evidence type="ECO:0000313" key="5">
    <source>
        <dbReference type="EMBL" id="ORW09974.1"/>
    </source>
</evidence>
<dbReference type="Pfam" id="PF00106">
    <property type="entry name" value="adh_short"/>
    <property type="match status" value="1"/>
</dbReference>
<proteinExistence type="inferred from homology"/>
<evidence type="ECO:0000259" key="4">
    <source>
        <dbReference type="SMART" id="SM00822"/>
    </source>
</evidence>
<dbReference type="InterPro" id="IPR002347">
    <property type="entry name" value="SDR_fam"/>
</dbReference>
<dbReference type="SUPFAM" id="SSF51735">
    <property type="entry name" value="NAD(P)-binding Rossmann-fold domains"/>
    <property type="match status" value="1"/>
</dbReference>
<feature type="domain" description="Ketoreductase" evidence="4">
    <location>
        <begin position="6"/>
        <end position="182"/>
    </location>
</feature>
<keyword evidence="6" id="KW-1185">Reference proteome</keyword>
<dbReference type="SMART" id="SM00822">
    <property type="entry name" value="PKS_KR"/>
    <property type="match status" value="1"/>
</dbReference>
<dbReference type="PANTHER" id="PTHR44169">
    <property type="entry name" value="NADPH-DEPENDENT 1-ACYLDIHYDROXYACETONE PHOSPHATE REDUCTASE"/>
    <property type="match status" value="1"/>
</dbReference>
<evidence type="ECO:0000313" key="6">
    <source>
        <dbReference type="Proteomes" id="UP000193487"/>
    </source>
</evidence>